<keyword evidence="1" id="KW-0175">Coiled coil</keyword>
<dbReference type="eggNOG" id="ENOG502SJG1">
    <property type="taxonomic scope" value="Eukaryota"/>
</dbReference>
<organism evidence="3 4">
    <name type="scientific">Pestalotiopsis fici (strain W106-1 / CGMCC3.15140)</name>
    <dbReference type="NCBI Taxonomy" id="1229662"/>
    <lineage>
        <taxon>Eukaryota</taxon>
        <taxon>Fungi</taxon>
        <taxon>Dikarya</taxon>
        <taxon>Ascomycota</taxon>
        <taxon>Pezizomycotina</taxon>
        <taxon>Sordariomycetes</taxon>
        <taxon>Xylariomycetidae</taxon>
        <taxon>Amphisphaeriales</taxon>
        <taxon>Sporocadaceae</taxon>
        <taxon>Pestalotiopsis</taxon>
    </lineage>
</organism>
<evidence type="ECO:0008006" key="5">
    <source>
        <dbReference type="Google" id="ProtNLM"/>
    </source>
</evidence>
<dbReference type="InParanoid" id="W3X6N1"/>
<evidence type="ECO:0000313" key="4">
    <source>
        <dbReference type="Proteomes" id="UP000030651"/>
    </source>
</evidence>
<dbReference type="RefSeq" id="XP_007833473.1">
    <property type="nucleotide sequence ID" value="XM_007835282.1"/>
</dbReference>
<protein>
    <recommendedName>
        <fullName evidence="5">Prion-inhibition and propagation HeLo domain-containing protein</fullName>
    </recommendedName>
</protein>
<gene>
    <name evidence="3" type="ORF">PFICI_06701</name>
</gene>
<accession>W3X6N1</accession>
<dbReference type="PANTHER" id="PTHR35186:SF4">
    <property type="entry name" value="PRION-INHIBITION AND PROPAGATION HELO DOMAIN-CONTAINING PROTEIN"/>
    <property type="match status" value="1"/>
</dbReference>
<dbReference type="KEGG" id="pfy:PFICI_06701"/>
<dbReference type="AlphaFoldDB" id="W3X6N1"/>
<dbReference type="PANTHER" id="PTHR35186">
    <property type="entry name" value="ANK_REP_REGION DOMAIN-CONTAINING PROTEIN"/>
    <property type="match status" value="1"/>
</dbReference>
<feature type="coiled-coil region" evidence="1">
    <location>
        <begin position="99"/>
        <end position="126"/>
    </location>
</feature>
<dbReference type="GeneID" id="19271714"/>
<feature type="region of interest" description="Disordered" evidence="2">
    <location>
        <begin position="276"/>
        <end position="297"/>
    </location>
</feature>
<dbReference type="STRING" id="1229662.W3X6N1"/>
<evidence type="ECO:0000256" key="1">
    <source>
        <dbReference type="SAM" id="Coils"/>
    </source>
</evidence>
<dbReference type="OMA" id="RECYEAR"/>
<proteinExistence type="predicted"/>
<dbReference type="HOGENOM" id="CLU_026305_0_0_1"/>
<keyword evidence="4" id="KW-1185">Reference proteome</keyword>
<dbReference type="Proteomes" id="UP000030651">
    <property type="component" value="Unassembled WGS sequence"/>
</dbReference>
<dbReference type="OrthoDB" id="5331891at2759"/>
<evidence type="ECO:0000313" key="3">
    <source>
        <dbReference type="EMBL" id="ETS81699.1"/>
    </source>
</evidence>
<evidence type="ECO:0000256" key="2">
    <source>
        <dbReference type="SAM" id="MobiDB-lite"/>
    </source>
</evidence>
<dbReference type="EMBL" id="KI912112">
    <property type="protein sequence ID" value="ETS81699.1"/>
    <property type="molecule type" value="Genomic_DNA"/>
</dbReference>
<sequence>MDPASLALAILPLALTAIKGYSILHKRMKIFCHYSREIRRLRKHLNRQRQFFHNELHLMIQIALKDDHTVQDMMENPAHWKWECHDLERSLRSLLGQNYETCLEVIEEISSTVRELQDEMESFNEVESLRQDGELLKDAVRRLRSSLKIAWDKSKFESSYTDLRNYNDDLRRLRNQASEIRDLKMPAREIRKQSSLEYGSYGFIRSASKALHGAFENTWSDGPIGLRHSVKMFIDAKVEEQVCMDVAVLCHGHNPAALDLLRPSLRVIQVRSQTMEWVDSRPQSPPSSDPDDGHRKRQRVRFADDCTASKSSEVVAQLPTPKGSESQSTMCENLTGTDICLALAEERSRLFATSVPRYLGYMENSFPESFRHSIYHEAKNKGLKPQKLALMSQMFGRSMESAMTVVDQLRLARNMVVAVLKFHSTPWLRQYFVADDFHFFEVDTDLSSSLRTLHFSVDHNSKGCTRLSESYMQGIDIPDTSQDLIEEVENASIQYGIRNMTLWSLGAILLQIGRWSKINSPDDVFTVRKLSSQVPPLGPRYQQLTKKCLDCDFGYGDDLSKPRLQQAVYENLVCELTEMIEGLSICS</sequence>
<reference evidence="4" key="1">
    <citation type="journal article" date="2015" name="BMC Genomics">
        <title>Genomic and transcriptomic analysis of the endophytic fungus Pestalotiopsis fici reveals its lifestyle and high potential for synthesis of natural products.</title>
        <authorList>
            <person name="Wang X."/>
            <person name="Zhang X."/>
            <person name="Liu L."/>
            <person name="Xiang M."/>
            <person name="Wang W."/>
            <person name="Sun X."/>
            <person name="Che Y."/>
            <person name="Guo L."/>
            <person name="Liu G."/>
            <person name="Guo L."/>
            <person name="Wang C."/>
            <person name="Yin W.B."/>
            <person name="Stadler M."/>
            <person name="Zhang X."/>
            <person name="Liu X."/>
        </authorList>
    </citation>
    <scope>NUCLEOTIDE SEQUENCE [LARGE SCALE GENOMIC DNA]</scope>
    <source>
        <strain evidence="4">W106-1 / CGMCC3.15140</strain>
    </source>
</reference>
<name>W3X6N1_PESFW</name>